<evidence type="ECO:0000313" key="12">
    <source>
        <dbReference type="EMBL" id="NVZ10995.1"/>
    </source>
</evidence>
<keyword evidence="4 8" id="KW-0812">Transmembrane</keyword>
<dbReference type="RefSeq" id="WP_176977720.1">
    <property type="nucleotide sequence ID" value="NZ_JABZEO010000014.1"/>
</dbReference>
<organism evidence="12 13">
    <name type="scientific">Allochromatium humboldtianum</name>
    <dbReference type="NCBI Taxonomy" id="504901"/>
    <lineage>
        <taxon>Bacteria</taxon>
        <taxon>Pseudomonadati</taxon>
        <taxon>Pseudomonadota</taxon>
        <taxon>Gammaproteobacteria</taxon>
        <taxon>Chromatiales</taxon>
        <taxon>Chromatiaceae</taxon>
        <taxon>Allochromatium</taxon>
    </lineage>
</organism>
<dbReference type="GO" id="GO:0043093">
    <property type="term" value="P:FtsZ-dependent cytokinesis"/>
    <property type="evidence" value="ECO:0007669"/>
    <property type="project" value="UniProtKB-UniRule"/>
</dbReference>
<evidence type="ECO:0000256" key="3">
    <source>
        <dbReference type="ARBA" id="ARBA00022618"/>
    </source>
</evidence>
<dbReference type="Proteomes" id="UP000592294">
    <property type="component" value="Unassembled WGS sequence"/>
</dbReference>
<feature type="region of interest" description="Disordered" evidence="10">
    <location>
        <begin position="64"/>
        <end position="150"/>
    </location>
</feature>
<evidence type="ECO:0000256" key="7">
    <source>
        <dbReference type="ARBA" id="ARBA00023306"/>
    </source>
</evidence>
<feature type="transmembrane region" description="Helical" evidence="8">
    <location>
        <begin position="6"/>
        <end position="24"/>
    </location>
</feature>
<dbReference type="AlphaFoldDB" id="A0A850RDL1"/>
<comment type="caution">
    <text evidence="12">The sequence shown here is derived from an EMBL/GenBank/DDBJ whole genome shotgun (WGS) entry which is preliminary data.</text>
</comment>
<dbReference type="GO" id="GO:0032153">
    <property type="term" value="C:cell division site"/>
    <property type="evidence" value="ECO:0007669"/>
    <property type="project" value="UniProtKB-UniRule"/>
</dbReference>
<keyword evidence="3 8" id="KW-0132">Cell division</keyword>
<comment type="function">
    <text evidence="8 9">Essential cell division protein that stabilizes the FtsZ protofilaments by cross-linking them and that serves as a cytoplasmic membrane anchor for the Z ring. Also required for the recruitment to the septal ring of downstream cell division proteins.</text>
</comment>
<evidence type="ECO:0000259" key="11">
    <source>
        <dbReference type="SMART" id="SM00771"/>
    </source>
</evidence>
<gene>
    <name evidence="8 12" type="primary">zipA</name>
    <name evidence="12" type="ORF">HW932_17190</name>
</gene>
<keyword evidence="5 8" id="KW-1133">Transmembrane helix</keyword>
<evidence type="ECO:0000256" key="6">
    <source>
        <dbReference type="ARBA" id="ARBA00023136"/>
    </source>
</evidence>
<dbReference type="SMART" id="SM00771">
    <property type="entry name" value="ZipA_C"/>
    <property type="match status" value="1"/>
</dbReference>
<dbReference type="GO" id="GO:0005886">
    <property type="term" value="C:plasma membrane"/>
    <property type="evidence" value="ECO:0007669"/>
    <property type="project" value="UniProtKB-SubCell"/>
</dbReference>
<keyword evidence="6 8" id="KW-0472">Membrane</keyword>
<accession>A0A850RDL1</accession>
<comment type="subunit">
    <text evidence="8">Interacts with FtsZ via their C-terminal domains.</text>
</comment>
<dbReference type="PANTHER" id="PTHR38685">
    <property type="entry name" value="CELL DIVISION PROTEIN ZIPA"/>
    <property type="match status" value="1"/>
</dbReference>
<evidence type="ECO:0000256" key="2">
    <source>
        <dbReference type="ARBA" id="ARBA00022519"/>
    </source>
</evidence>
<dbReference type="InterPro" id="IPR007449">
    <property type="entry name" value="ZipA_FtsZ-bd_C"/>
</dbReference>
<feature type="domain" description="ZipA C-terminal FtsZ-binding" evidence="11">
    <location>
        <begin position="152"/>
        <end position="281"/>
    </location>
</feature>
<evidence type="ECO:0000256" key="1">
    <source>
        <dbReference type="ARBA" id="ARBA00022475"/>
    </source>
</evidence>
<dbReference type="GO" id="GO:0000917">
    <property type="term" value="P:division septum assembly"/>
    <property type="evidence" value="ECO:0007669"/>
    <property type="project" value="TreeGrafter"/>
</dbReference>
<dbReference type="HAMAP" id="MF_00509">
    <property type="entry name" value="ZipA"/>
    <property type="match status" value="1"/>
</dbReference>
<keyword evidence="13" id="KW-1185">Reference proteome</keyword>
<comment type="similarity">
    <text evidence="8 9">Belongs to the ZipA family.</text>
</comment>
<evidence type="ECO:0000256" key="5">
    <source>
        <dbReference type="ARBA" id="ARBA00022989"/>
    </source>
</evidence>
<keyword evidence="2 8" id="KW-0997">Cell inner membrane</keyword>
<protein>
    <recommendedName>
        <fullName evidence="8 9">Cell division protein ZipA</fullName>
    </recommendedName>
</protein>
<dbReference type="InterPro" id="IPR036765">
    <property type="entry name" value="ZipA_FtsZ-bd_C_sf"/>
</dbReference>
<proteinExistence type="inferred from homology"/>
<evidence type="ECO:0000256" key="8">
    <source>
        <dbReference type="HAMAP-Rule" id="MF_00509"/>
    </source>
</evidence>
<keyword evidence="7 8" id="KW-0131">Cell cycle</keyword>
<dbReference type="Pfam" id="PF04354">
    <property type="entry name" value="ZipA_C"/>
    <property type="match status" value="1"/>
</dbReference>
<dbReference type="Gene3D" id="3.30.1400.10">
    <property type="entry name" value="ZipA, C-terminal FtsZ-binding domain"/>
    <property type="match status" value="1"/>
</dbReference>
<evidence type="ECO:0000256" key="10">
    <source>
        <dbReference type="SAM" id="MobiDB-lite"/>
    </source>
</evidence>
<evidence type="ECO:0000256" key="4">
    <source>
        <dbReference type="ARBA" id="ARBA00022692"/>
    </source>
</evidence>
<evidence type="ECO:0000313" key="13">
    <source>
        <dbReference type="Proteomes" id="UP000592294"/>
    </source>
</evidence>
<sequence length="294" mass="33638">MDASTIRLILIVVGAILIVALYLWERHRERRDGYHDDYEDDYLVEEAGADEPYGVRTHRREPALDLHDDEGLPEEDAPVTKPSRPAKSWPHSRTSLEPEVQLQEERVREPIPEDSVDSEESKPLKTPKTPKKQDPPPPAPKSPKRREVSVPNPLLIQLSVSARRYPFKGPEILDVAAGCGLYPGEMDIFHCLDEFEDEIRVYFSMANMVKPGRFPFDDMDEFSTPGLVLFAQLEGDPEDMTILDEMVATARKLAMSLNGDVLDGTRRPLTVKKEEEMRQAVLENELRWKRTPRR</sequence>
<reference evidence="12 13" key="1">
    <citation type="submission" date="2020-06" db="EMBL/GenBank/DDBJ databases">
        <title>Whole-genome sequence of Allochromatium humboldtianum DSM 21881, type strain.</title>
        <authorList>
            <person name="Kyndt J.A."/>
            <person name="Meyer T.E."/>
        </authorList>
    </citation>
    <scope>NUCLEOTIDE SEQUENCE [LARGE SCALE GENOMIC DNA]</scope>
    <source>
        <strain evidence="12 13">DSM 21881</strain>
    </source>
</reference>
<name>A0A850RDL1_9GAMM</name>
<dbReference type="InterPro" id="IPR011919">
    <property type="entry name" value="Cell_div_ZipA"/>
</dbReference>
<dbReference type="SUPFAM" id="SSF64383">
    <property type="entry name" value="Cell-division protein ZipA, C-terminal domain"/>
    <property type="match status" value="1"/>
</dbReference>
<evidence type="ECO:0000256" key="9">
    <source>
        <dbReference type="RuleBase" id="RU003612"/>
    </source>
</evidence>
<dbReference type="NCBIfam" id="TIGR02205">
    <property type="entry name" value="septum_zipA"/>
    <property type="match status" value="1"/>
</dbReference>
<dbReference type="PANTHER" id="PTHR38685:SF1">
    <property type="entry name" value="CELL DIVISION PROTEIN ZIPA"/>
    <property type="match status" value="1"/>
</dbReference>
<dbReference type="EMBL" id="JABZEO010000014">
    <property type="protein sequence ID" value="NVZ10995.1"/>
    <property type="molecule type" value="Genomic_DNA"/>
</dbReference>
<keyword evidence="1 8" id="KW-1003">Cell membrane</keyword>
<comment type="subcellular location">
    <subcellularLocation>
        <location evidence="8">Cell inner membrane</location>
        <topology evidence="8">Single-pass type I membrane protein</topology>
    </subcellularLocation>
    <text evidence="8">Localizes to the Z ring in an FtsZ-dependent manner.</text>
</comment>